<dbReference type="Proteomes" id="UP000595140">
    <property type="component" value="Unassembled WGS sequence"/>
</dbReference>
<dbReference type="EMBL" id="OOIL02001777">
    <property type="protein sequence ID" value="VFQ78096.1"/>
    <property type="molecule type" value="Genomic_DNA"/>
</dbReference>
<dbReference type="AlphaFoldDB" id="A0A484LQ70"/>
<accession>A0A484LQ70</accession>
<protein>
    <submittedName>
        <fullName evidence="1">Uncharacterized protein</fullName>
    </submittedName>
</protein>
<organism evidence="1 2">
    <name type="scientific">Cuscuta campestris</name>
    <dbReference type="NCBI Taxonomy" id="132261"/>
    <lineage>
        <taxon>Eukaryota</taxon>
        <taxon>Viridiplantae</taxon>
        <taxon>Streptophyta</taxon>
        <taxon>Embryophyta</taxon>
        <taxon>Tracheophyta</taxon>
        <taxon>Spermatophyta</taxon>
        <taxon>Magnoliopsida</taxon>
        <taxon>eudicotyledons</taxon>
        <taxon>Gunneridae</taxon>
        <taxon>Pentapetalae</taxon>
        <taxon>asterids</taxon>
        <taxon>lamiids</taxon>
        <taxon>Solanales</taxon>
        <taxon>Convolvulaceae</taxon>
        <taxon>Cuscuteae</taxon>
        <taxon>Cuscuta</taxon>
        <taxon>Cuscuta subgen. Grammica</taxon>
        <taxon>Cuscuta sect. Cleistogrammica</taxon>
    </lineage>
</organism>
<sequence length="110" mass="12474">MKLSERARKILRKIFAVGYQSICAYGGSYHSLGDFKIDNDGAAFFLENKFIQEASGEDVQAPIRVALNIVDLFWHVAPGKQDPPIEVKNFRELCSLALKKTDEMSIRYFS</sequence>
<keyword evidence="2" id="KW-1185">Reference proteome</keyword>
<proteinExistence type="predicted"/>
<reference evidence="1 2" key="1">
    <citation type="submission" date="2018-04" db="EMBL/GenBank/DDBJ databases">
        <authorList>
            <person name="Vogel A."/>
        </authorList>
    </citation>
    <scope>NUCLEOTIDE SEQUENCE [LARGE SCALE GENOMIC DNA]</scope>
</reference>
<name>A0A484LQ70_9ASTE</name>
<evidence type="ECO:0000313" key="1">
    <source>
        <dbReference type="EMBL" id="VFQ78096.1"/>
    </source>
</evidence>
<gene>
    <name evidence="1" type="ORF">CCAM_LOCUS19872</name>
</gene>
<evidence type="ECO:0000313" key="2">
    <source>
        <dbReference type="Proteomes" id="UP000595140"/>
    </source>
</evidence>